<feature type="chain" id="PRO_5007574679" evidence="1">
    <location>
        <begin position="20"/>
        <end position="521"/>
    </location>
</feature>
<comment type="caution">
    <text evidence="2">The sequence shown here is derived from an EMBL/GenBank/DDBJ whole genome shotgun (WGS) entry which is preliminary data.</text>
</comment>
<dbReference type="EMBL" id="LRPC01000001">
    <property type="protein sequence ID" value="KYG77862.1"/>
    <property type="molecule type" value="Genomic_DNA"/>
</dbReference>
<keyword evidence="1" id="KW-0732">Signal</keyword>
<keyword evidence="3" id="KW-1185">Reference proteome</keyword>
<accession>A0A150XGM7</accession>
<organism evidence="2 3">
    <name type="scientific">Roseivirga spongicola</name>
    <dbReference type="NCBI Taxonomy" id="333140"/>
    <lineage>
        <taxon>Bacteria</taxon>
        <taxon>Pseudomonadati</taxon>
        <taxon>Bacteroidota</taxon>
        <taxon>Cytophagia</taxon>
        <taxon>Cytophagales</taxon>
        <taxon>Roseivirgaceae</taxon>
        <taxon>Roseivirga</taxon>
    </lineage>
</organism>
<evidence type="ECO:0000313" key="3">
    <source>
        <dbReference type="Proteomes" id="UP000075606"/>
    </source>
</evidence>
<dbReference type="RefSeq" id="WP_068216658.1">
    <property type="nucleotide sequence ID" value="NZ_CP139724.1"/>
</dbReference>
<evidence type="ECO:0000256" key="1">
    <source>
        <dbReference type="SAM" id="SignalP"/>
    </source>
</evidence>
<proteinExistence type="predicted"/>
<sequence>MKKLFSLCFLVLVGLELNAQINHLARYEIPHDWNNDDYIVVSKEEQGALIIEPVIQSGLKDYPIIFHHLNNDLKLDWTDTLDVKRQLFLKGYHYAQKKTYLLFQNTSVSREIKLVVIDQETRKMEAFEPRSIVDLEIQEFEVLRNTAIIGGYIDERPAVFAYDIDNQKVRTLSNVYQNNSELLEVRINADSVTFNVLSSKNDSKKDRTININTYDFGGNAVRDYEIETIRDHHLLNAISSSIYNKEQIVIGLYAIKAGTFPSGIFINHVDRTGQQSMKYVSFGEFDTFLDHNGERRAEKLKKRALKARQESKDWRYKTDGLFRELIETPEGLIMVGEFFKPLSMNTQSYMRNQAGLSPHFRNSFPTRNLSTNDPNLMNYNQSARQVNWDFTHAFAIMVDRKGNLVWDRSATIDESKEDVLDNFGAFQIKGSQVYYALYHKEELRLSNLNGLDEEPSVEPLVLMEPGDKVNFTKEGYQGVTRWYDNRFLVYGVQTIKPGNTNAKNRRVFFVNSIKALATTED</sequence>
<dbReference type="Proteomes" id="UP000075606">
    <property type="component" value="Unassembled WGS sequence"/>
</dbReference>
<gene>
    <name evidence="2" type="ORF">AWW68_03580</name>
</gene>
<protein>
    <submittedName>
        <fullName evidence="2">Uncharacterized protein</fullName>
    </submittedName>
</protein>
<name>A0A150XGM7_9BACT</name>
<reference evidence="2 3" key="1">
    <citation type="submission" date="2016-01" db="EMBL/GenBank/DDBJ databases">
        <title>Genome sequencing of Roseivirga spongicola UST030701-084.</title>
        <authorList>
            <person name="Selvaratnam C."/>
            <person name="Thevarajoo S."/>
            <person name="Goh K.M."/>
            <person name="Ee R."/>
            <person name="Chan K.-G."/>
            <person name="Chong C.S."/>
        </authorList>
    </citation>
    <scope>NUCLEOTIDE SEQUENCE [LARGE SCALE GENOMIC DNA]</scope>
    <source>
        <strain evidence="2 3">UST030701-084</strain>
    </source>
</reference>
<dbReference type="OrthoDB" id="1059469at2"/>
<dbReference type="AlphaFoldDB" id="A0A150XGM7"/>
<evidence type="ECO:0000313" key="2">
    <source>
        <dbReference type="EMBL" id="KYG77862.1"/>
    </source>
</evidence>
<feature type="signal peptide" evidence="1">
    <location>
        <begin position="1"/>
        <end position="19"/>
    </location>
</feature>
<dbReference type="STRING" id="333140.AWW68_03580"/>